<dbReference type="EMBL" id="JBHTLQ010000017">
    <property type="protein sequence ID" value="MFD1190816.1"/>
    <property type="molecule type" value="Genomic_DNA"/>
</dbReference>
<dbReference type="Pfam" id="PF14373">
    <property type="entry name" value="Imm_superinfect"/>
    <property type="match status" value="1"/>
</dbReference>
<feature type="transmembrane region" description="Helical" evidence="1">
    <location>
        <begin position="21"/>
        <end position="46"/>
    </location>
</feature>
<feature type="transmembrane region" description="Helical" evidence="1">
    <location>
        <begin position="52"/>
        <end position="78"/>
    </location>
</feature>
<feature type="domain" description="SHOCT" evidence="2">
    <location>
        <begin position="132"/>
        <end position="156"/>
    </location>
</feature>
<gene>
    <name evidence="3" type="ORF">ACFQ27_09510</name>
</gene>
<keyword evidence="1" id="KW-0812">Transmembrane</keyword>
<evidence type="ECO:0000256" key="1">
    <source>
        <dbReference type="SAM" id="Phobius"/>
    </source>
</evidence>
<reference evidence="4" key="1">
    <citation type="journal article" date="2019" name="Int. J. Syst. Evol. Microbiol.">
        <title>The Global Catalogue of Microorganisms (GCM) 10K type strain sequencing project: providing services to taxonomists for standard genome sequencing and annotation.</title>
        <authorList>
            <consortium name="The Broad Institute Genomics Platform"/>
            <consortium name="The Broad Institute Genome Sequencing Center for Infectious Disease"/>
            <person name="Wu L."/>
            <person name="Ma J."/>
        </authorList>
    </citation>
    <scope>NUCLEOTIDE SEQUENCE [LARGE SCALE GENOMIC DNA]</scope>
    <source>
        <strain evidence="4">CCUG 55074</strain>
    </source>
</reference>
<comment type="caution">
    <text evidence="3">The sequence shown here is derived from an EMBL/GenBank/DDBJ whole genome shotgun (WGS) entry which is preliminary data.</text>
</comment>
<sequence length="157" mass="16852">MAAAAPSREATESIGMSQEDFSLLFFSLGVLIGMAIYMIPTIVAFWRKHAYAWVIAGVNLFGGWTGAGWIVAFVWAVWPTEKALIDPLIGNVTGVGVRNAGDAVGAAQYGVDRGRTVEAATAPAPEDRLAILERLARLRDQGALSEEEFQAEKTRLG</sequence>
<keyword evidence="1" id="KW-1133">Transmembrane helix</keyword>
<evidence type="ECO:0000313" key="4">
    <source>
        <dbReference type="Proteomes" id="UP001597216"/>
    </source>
</evidence>
<dbReference type="Pfam" id="PF09851">
    <property type="entry name" value="SHOCT"/>
    <property type="match status" value="1"/>
</dbReference>
<accession>A0ABW3T388</accession>
<protein>
    <submittedName>
        <fullName evidence="3">Superinfection immunity protein</fullName>
    </submittedName>
</protein>
<dbReference type="InterPro" id="IPR016410">
    <property type="entry name" value="Phage_imm"/>
</dbReference>
<keyword evidence="4" id="KW-1185">Reference proteome</keyword>
<evidence type="ECO:0000313" key="3">
    <source>
        <dbReference type="EMBL" id="MFD1190816.1"/>
    </source>
</evidence>
<organism evidence="3 4">
    <name type="scientific">Phenylobacterium conjunctum</name>
    <dbReference type="NCBI Taxonomy" id="1298959"/>
    <lineage>
        <taxon>Bacteria</taxon>
        <taxon>Pseudomonadati</taxon>
        <taxon>Pseudomonadota</taxon>
        <taxon>Alphaproteobacteria</taxon>
        <taxon>Caulobacterales</taxon>
        <taxon>Caulobacteraceae</taxon>
        <taxon>Phenylobacterium</taxon>
    </lineage>
</organism>
<dbReference type="InterPro" id="IPR018649">
    <property type="entry name" value="SHOCT"/>
</dbReference>
<keyword evidence="1" id="KW-0472">Membrane</keyword>
<proteinExistence type="predicted"/>
<dbReference type="Proteomes" id="UP001597216">
    <property type="component" value="Unassembled WGS sequence"/>
</dbReference>
<evidence type="ECO:0000259" key="2">
    <source>
        <dbReference type="Pfam" id="PF09851"/>
    </source>
</evidence>
<name>A0ABW3T388_9CAUL</name>